<feature type="domain" description="SH3b" evidence="1">
    <location>
        <begin position="184"/>
        <end position="244"/>
    </location>
</feature>
<dbReference type="AlphaFoldDB" id="A0A6J4UWY3"/>
<dbReference type="PANTHER" id="PTHR34408:SF1">
    <property type="entry name" value="GLYCOSYL HYDROLASE FAMILY 19 DOMAIN-CONTAINING PROTEIN HI_1415"/>
    <property type="match status" value="1"/>
</dbReference>
<gene>
    <name evidence="2" type="ORF">AVDCRST_MAG87-1721</name>
</gene>
<dbReference type="PROSITE" id="PS51318">
    <property type="entry name" value="TAT"/>
    <property type="match status" value="1"/>
</dbReference>
<dbReference type="SMART" id="SM00287">
    <property type="entry name" value="SH3b"/>
    <property type="match status" value="3"/>
</dbReference>
<name>A0A6J4UWY3_9BACT</name>
<dbReference type="InterPro" id="IPR006311">
    <property type="entry name" value="TAT_signal"/>
</dbReference>
<feature type="domain" description="SH3b" evidence="1">
    <location>
        <begin position="44"/>
        <end position="108"/>
    </location>
</feature>
<dbReference type="PANTHER" id="PTHR34408">
    <property type="entry name" value="FAMILY PROTEIN, PUTATIVE-RELATED"/>
    <property type="match status" value="1"/>
</dbReference>
<dbReference type="InterPro" id="IPR003646">
    <property type="entry name" value="SH3-like_bac-type"/>
</dbReference>
<reference evidence="2" key="1">
    <citation type="submission" date="2020-02" db="EMBL/GenBank/DDBJ databases">
        <authorList>
            <person name="Meier V. D."/>
        </authorList>
    </citation>
    <scope>NUCLEOTIDE SEQUENCE</scope>
    <source>
        <strain evidence="2">AVDCRST_MAG87</strain>
    </source>
</reference>
<dbReference type="PROSITE" id="PS51781">
    <property type="entry name" value="SH3B"/>
    <property type="match status" value="2"/>
</dbReference>
<protein>
    <recommendedName>
        <fullName evidence="1">SH3b domain-containing protein</fullName>
    </recommendedName>
</protein>
<dbReference type="InterPro" id="IPR052354">
    <property type="entry name" value="Cell_Wall_Dynamics_Protein"/>
</dbReference>
<sequence>MTSVDRITNTLATTTSRRSILKSLAGAGVAALAVGTIGPAVANHTSQTYTVSSNANFRSGPGTSFSIISVIYKGATFQINGQVQNGYAGIIFNGKSGWVLASLVVAAGSTGSDPVITGTAFTSSAVNLRSGPGTSYAVLRVVSGGSRIGTSTTVRNGFRYVSHNGLAGWMADAYISFTSHEGPVPAYMTTTAAVNFRTEPSTSSAIIQVIPAGARVVPNGALSNNFAQVTYNGKQGWVSTAYLK</sequence>
<dbReference type="Gene3D" id="2.30.30.40">
    <property type="entry name" value="SH3 Domains"/>
    <property type="match status" value="3"/>
</dbReference>
<dbReference type="EMBL" id="CADCWJ010000386">
    <property type="protein sequence ID" value="CAA9562947.1"/>
    <property type="molecule type" value="Genomic_DNA"/>
</dbReference>
<evidence type="ECO:0000313" key="2">
    <source>
        <dbReference type="EMBL" id="CAA9562947.1"/>
    </source>
</evidence>
<evidence type="ECO:0000259" key="1">
    <source>
        <dbReference type="PROSITE" id="PS51781"/>
    </source>
</evidence>
<dbReference type="Pfam" id="PF08239">
    <property type="entry name" value="SH3_3"/>
    <property type="match status" value="3"/>
</dbReference>
<organism evidence="2">
    <name type="scientific">uncultured Thermomicrobiales bacterium</name>
    <dbReference type="NCBI Taxonomy" id="1645740"/>
    <lineage>
        <taxon>Bacteria</taxon>
        <taxon>Pseudomonadati</taxon>
        <taxon>Thermomicrobiota</taxon>
        <taxon>Thermomicrobia</taxon>
        <taxon>Thermomicrobiales</taxon>
        <taxon>environmental samples</taxon>
    </lineage>
</organism>
<proteinExistence type="predicted"/>
<accession>A0A6J4UWY3</accession>